<dbReference type="EMBL" id="JACHGW010000001">
    <property type="protein sequence ID" value="MBB6049287.1"/>
    <property type="molecule type" value="Genomic_DNA"/>
</dbReference>
<proteinExistence type="predicted"/>
<dbReference type="AlphaFoldDB" id="A0A7W9SMB8"/>
<comment type="caution">
    <text evidence="2">The sequence shown here is derived from an EMBL/GenBank/DDBJ whole genome shotgun (WGS) entry which is preliminary data.</text>
</comment>
<accession>A0A7W9SMB8</accession>
<keyword evidence="1" id="KW-0812">Transmembrane</keyword>
<reference evidence="2 3" key="1">
    <citation type="submission" date="2020-08" db="EMBL/GenBank/DDBJ databases">
        <title>Genomic Encyclopedia of Type Strains, Phase IV (KMG-IV): sequencing the most valuable type-strain genomes for metagenomic binning, comparative biology and taxonomic classification.</title>
        <authorList>
            <person name="Goeker M."/>
        </authorList>
    </citation>
    <scope>NUCLEOTIDE SEQUENCE [LARGE SCALE GENOMIC DNA]</scope>
    <source>
        <strain evidence="2 3">DSM 23562</strain>
    </source>
</reference>
<evidence type="ECO:0000313" key="3">
    <source>
        <dbReference type="Proteomes" id="UP000520814"/>
    </source>
</evidence>
<name>A0A7W9SMB8_ARMRO</name>
<evidence type="ECO:0000256" key="1">
    <source>
        <dbReference type="SAM" id="Phobius"/>
    </source>
</evidence>
<sequence length="250" mass="25402">MLLLGLGQASHAQIFMDITSLTSGGTGVGAFSGTLGAATVTGSILSSNYANSFTFNPTSSGTLGAWELSNTGGTSPQFSYSTIYATAKNNVDTLGYTLFNNNPVGTNNTARMKINFSIPIKDLVINVANLDNSIWDFTASGGVTSLTLLKGNGGGGDGLGISGKTIIDLATGDAGIAPSTTPTTSGTRSGYGSVMINGTYSSLTIDLTATHSLGGDGGNFTFTLVPEPTSLGLLLPGAAGLLLLRRRRKN</sequence>
<keyword evidence="3" id="KW-1185">Reference proteome</keyword>
<dbReference type="Proteomes" id="UP000520814">
    <property type="component" value="Unassembled WGS sequence"/>
</dbReference>
<evidence type="ECO:0008006" key="4">
    <source>
        <dbReference type="Google" id="ProtNLM"/>
    </source>
</evidence>
<dbReference type="NCBIfam" id="TIGR02595">
    <property type="entry name" value="PEP_CTERM"/>
    <property type="match status" value="1"/>
</dbReference>
<gene>
    <name evidence="2" type="ORF">HNQ39_001049</name>
</gene>
<dbReference type="InterPro" id="IPR013424">
    <property type="entry name" value="Ice-binding_C"/>
</dbReference>
<feature type="transmembrane region" description="Helical" evidence="1">
    <location>
        <begin position="228"/>
        <end position="244"/>
    </location>
</feature>
<keyword evidence="1" id="KW-0472">Membrane</keyword>
<protein>
    <recommendedName>
        <fullName evidence="4">PEP-CTERM sorting domain-containing protein</fullName>
    </recommendedName>
</protein>
<evidence type="ECO:0000313" key="2">
    <source>
        <dbReference type="EMBL" id="MBB6049287.1"/>
    </source>
</evidence>
<organism evidence="2 3">
    <name type="scientific">Armatimonas rosea</name>
    <dbReference type="NCBI Taxonomy" id="685828"/>
    <lineage>
        <taxon>Bacteria</taxon>
        <taxon>Bacillati</taxon>
        <taxon>Armatimonadota</taxon>
        <taxon>Armatimonadia</taxon>
        <taxon>Armatimonadales</taxon>
        <taxon>Armatimonadaceae</taxon>
        <taxon>Armatimonas</taxon>
    </lineage>
</organism>
<dbReference type="RefSeq" id="WP_184192898.1">
    <property type="nucleotide sequence ID" value="NZ_JACHGW010000001.1"/>
</dbReference>
<keyword evidence="1" id="KW-1133">Transmembrane helix</keyword>